<comment type="caution">
    <text evidence="6">Lacks conserved residue(s) required for the propagation of feature annotation.</text>
</comment>
<evidence type="ECO:0000256" key="3">
    <source>
        <dbReference type="ARBA" id="ARBA00023136"/>
    </source>
</evidence>
<reference evidence="9" key="3">
    <citation type="submission" date="2025-08" db="UniProtKB">
        <authorList>
            <consortium name="Ensembl"/>
        </authorList>
    </citation>
    <scope>IDENTIFICATION</scope>
    <source>
        <strain evidence="9">JP 163 A</strain>
    </source>
</reference>
<keyword evidence="10" id="KW-1185">Reference proteome</keyword>
<dbReference type="InterPro" id="IPR016201">
    <property type="entry name" value="PSI"/>
</dbReference>
<evidence type="ECO:0000256" key="4">
    <source>
        <dbReference type="ARBA" id="ARBA00023157"/>
    </source>
</evidence>
<comment type="subcellular location">
    <subcellularLocation>
        <location evidence="1">Membrane</location>
    </subcellularLocation>
</comment>
<feature type="transmembrane region" description="Helical" evidence="7">
    <location>
        <begin position="621"/>
        <end position="642"/>
    </location>
</feature>
<dbReference type="SUPFAM" id="SSF48726">
    <property type="entry name" value="Immunoglobulin"/>
    <property type="match status" value="1"/>
</dbReference>
<dbReference type="GO" id="GO:0071526">
    <property type="term" value="P:semaphorin-plexin signaling pathway"/>
    <property type="evidence" value="ECO:0007669"/>
    <property type="project" value="TreeGrafter"/>
</dbReference>
<dbReference type="SUPFAM" id="SSF103575">
    <property type="entry name" value="Plexin repeat"/>
    <property type="match status" value="1"/>
</dbReference>
<protein>
    <recommendedName>
        <fullName evidence="8">Sema domain-containing protein</fullName>
    </recommendedName>
</protein>
<dbReference type="InterPro" id="IPR027231">
    <property type="entry name" value="Semaphorin"/>
</dbReference>
<dbReference type="Pfam" id="PF01403">
    <property type="entry name" value="Sema"/>
    <property type="match status" value="1"/>
</dbReference>
<dbReference type="GO" id="GO:0005615">
    <property type="term" value="C:extracellular space"/>
    <property type="evidence" value="ECO:0007669"/>
    <property type="project" value="TreeGrafter"/>
</dbReference>
<feature type="domain" description="Sema" evidence="8">
    <location>
        <begin position="1"/>
        <end position="464"/>
    </location>
</feature>
<dbReference type="Ensembl" id="ENSXMAT00000034998.1">
    <property type="protein sequence ID" value="ENSXMAP00000025806.1"/>
    <property type="gene ID" value="ENSXMAG00000021643.1"/>
</dbReference>
<keyword evidence="7" id="KW-1133">Transmembrane helix</keyword>
<dbReference type="OMA" id="NEPNMIS"/>
<reference evidence="10" key="1">
    <citation type="submission" date="2012-01" db="EMBL/GenBank/DDBJ databases">
        <authorList>
            <person name="Walter R."/>
            <person name="Schartl M."/>
            <person name="Warren W."/>
        </authorList>
    </citation>
    <scope>NUCLEOTIDE SEQUENCE [LARGE SCALE GENOMIC DNA]</scope>
    <source>
        <strain evidence="10">JP 163 A</strain>
    </source>
</reference>
<name>A0A3B5Q6Z4_XIPMA</name>
<evidence type="ECO:0000256" key="1">
    <source>
        <dbReference type="ARBA" id="ARBA00004370"/>
    </source>
</evidence>
<dbReference type="InParanoid" id="A0A3B5Q6Z4"/>
<proteinExistence type="inferred from homology"/>
<dbReference type="GO" id="GO:0043931">
    <property type="term" value="P:ossification involved in bone maturation"/>
    <property type="evidence" value="ECO:0007669"/>
    <property type="project" value="TreeGrafter"/>
</dbReference>
<dbReference type="SMART" id="SM00423">
    <property type="entry name" value="PSI"/>
    <property type="match status" value="1"/>
</dbReference>
<evidence type="ECO:0000256" key="6">
    <source>
        <dbReference type="PROSITE-ProRule" id="PRU00352"/>
    </source>
</evidence>
<dbReference type="Pfam" id="PF01437">
    <property type="entry name" value="PSI"/>
    <property type="match status" value="1"/>
</dbReference>
<keyword evidence="5" id="KW-0325">Glycoprotein</keyword>
<dbReference type="STRING" id="8083.ENSXMAP00000025806"/>
<dbReference type="Gene3D" id="3.30.1680.10">
    <property type="entry name" value="ligand-binding face of the semaphorins, domain 2"/>
    <property type="match status" value="1"/>
</dbReference>
<dbReference type="GO" id="GO:0001755">
    <property type="term" value="P:neural crest cell migration"/>
    <property type="evidence" value="ECO:0007669"/>
    <property type="project" value="TreeGrafter"/>
</dbReference>
<dbReference type="SUPFAM" id="SSF101912">
    <property type="entry name" value="Sema domain"/>
    <property type="match status" value="1"/>
</dbReference>
<dbReference type="GO" id="GO:0030215">
    <property type="term" value="F:semaphorin receptor binding"/>
    <property type="evidence" value="ECO:0007669"/>
    <property type="project" value="InterPro"/>
</dbReference>
<dbReference type="GO" id="GO:0000122">
    <property type="term" value="P:negative regulation of transcription by RNA polymerase II"/>
    <property type="evidence" value="ECO:0007669"/>
    <property type="project" value="TreeGrafter"/>
</dbReference>
<reference evidence="9" key="4">
    <citation type="submission" date="2025-09" db="UniProtKB">
        <authorList>
            <consortium name="Ensembl"/>
        </authorList>
    </citation>
    <scope>IDENTIFICATION</scope>
    <source>
        <strain evidence="9">JP 163 A</strain>
    </source>
</reference>
<dbReference type="SMART" id="SM00630">
    <property type="entry name" value="Sema"/>
    <property type="match status" value="1"/>
</dbReference>
<dbReference type="GO" id="GO:0005886">
    <property type="term" value="C:plasma membrane"/>
    <property type="evidence" value="ECO:0007669"/>
    <property type="project" value="TreeGrafter"/>
</dbReference>
<dbReference type="Proteomes" id="UP000002852">
    <property type="component" value="Unassembled WGS sequence"/>
</dbReference>
<evidence type="ECO:0000313" key="9">
    <source>
        <dbReference type="Ensembl" id="ENSXMAP00000025806.1"/>
    </source>
</evidence>
<sequence length="746" mass="83366">MPVGFFPSDINLKLLKGPNFDGLSSLLVREDIGLLFVGARGKVITLSLKDITKKTSEVGTGSEDKSQCQRKGKSKEECDNYITMMHTLSDGRILVCGTRAFDPTCTHLMFKGGTVTMEDTTQSGRGKIPFDPKDQFASMMNENMLYTAASTNFRGLMKTFQRHGQNPIRNEEKETWLNGEMISIHMAEINKISESGEDDNVFLFLNENAVEERHGLRVSRVVRVCKSDLGGLRILQRKWTSFLKAHLDCPFGDEGSASLVQDVFLLKDEKNLLDSVFYATFTSNLQPSSTCSQSAVCSYKLSDIQQVFRGNFLTLSNSGCWVRHTGVVPNPYPGSCINDEMRASGVRTSHDLPDATLLFVMNHPLMEQVVTPITGKPLLVRSTAQFSRIVVDKVTSLDGEQHNVMFISNNSGWLQKAVWSGDDGGRIIEELQLFKNPQPIRFLQLSRRGQLYSATRTAVAQLSVRDCSRYTSCADCLIARDPYCGWDHLKEFAQALIASIPHIKLFTHIYLSEEKSRIILMAVLASPTVSKQITDIHLTADVAQFLPCSPDTNLPMRWRFSGKILEPGPRHILLSQGLVLTPSFTDEGLYTCETVEVVKGREHKKAVNQYNVKVSEGGGSYIHIIVISVLAVFCVLCLIVKLKRSQLRWIRHLVRMPPGCLPGEVFMSHWEEAPGKTQDTLEGLCLSAGLAAGPSSWVSPLRLLPLRPDPEKRKIDRQTDRRTDLAGNIGINLSKQYFHHVVLFHL</sequence>
<evidence type="ECO:0000256" key="2">
    <source>
        <dbReference type="ARBA" id="ARBA00009492"/>
    </source>
</evidence>
<keyword evidence="4" id="KW-1015">Disulfide bond</keyword>
<dbReference type="Gene3D" id="2.130.10.10">
    <property type="entry name" value="YVTN repeat-like/Quinoprotein amine dehydrogenase"/>
    <property type="match status" value="1"/>
</dbReference>
<dbReference type="GeneTree" id="ENSGT00940000165656"/>
<dbReference type="InterPro" id="IPR015943">
    <property type="entry name" value="WD40/YVTN_repeat-like_dom_sf"/>
</dbReference>
<comment type="similarity">
    <text evidence="2">Belongs to the semaphorin family.</text>
</comment>
<dbReference type="PANTHER" id="PTHR11036">
    <property type="entry name" value="SEMAPHORIN"/>
    <property type="match status" value="1"/>
</dbReference>
<dbReference type="GO" id="GO:0045499">
    <property type="term" value="F:chemorepellent activity"/>
    <property type="evidence" value="ECO:0007669"/>
    <property type="project" value="TreeGrafter"/>
</dbReference>
<dbReference type="GO" id="GO:0030335">
    <property type="term" value="P:positive regulation of cell migration"/>
    <property type="evidence" value="ECO:0007669"/>
    <property type="project" value="TreeGrafter"/>
</dbReference>
<dbReference type="GO" id="GO:0007411">
    <property type="term" value="P:axon guidance"/>
    <property type="evidence" value="ECO:0007669"/>
    <property type="project" value="TreeGrafter"/>
</dbReference>
<evidence type="ECO:0000256" key="7">
    <source>
        <dbReference type="SAM" id="Phobius"/>
    </source>
</evidence>
<reference evidence="10" key="2">
    <citation type="journal article" date="2013" name="Nat. Genet.">
        <title>The genome of the platyfish, Xiphophorus maculatus, provides insights into evolutionary adaptation and several complex traits.</title>
        <authorList>
            <person name="Schartl M."/>
            <person name="Walter R.B."/>
            <person name="Shen Y."/>
            <person name="Garcia T."/>
            <person name="Catchen J."/>
            <person name="Amores A."/>
            <person name="Braasch I."/>
            <person name="Chalopin D."/>
            <person name="Volff J.N."/>
            <person name="Lesch K.P."/>
            <person name="Bisazza A."/>
            <person name="Minx P."/>
            <person name="Hillier L."/>
            <person name="Wilson R.K."/>
            <person name="Fuerstenberg S."/>
            <person name="Boore J."/>
            <person name="Searle S."/>
            <person name="Postlethwait J.H."/>
            <person name="Warren W.C."/>
        </authorList>
    </citation>
    <scope>NUCLEOTIDE SEQUENCE [LARGE SCALE GENOMIC DNA]</scope>
    <source>
        <strain evidence="10">JP 163 A</strain>
    </source>
</reference>
<dbReference type="InterPro" id="IPR036179">
    <property type="entry name" value="Ig-like_dom_sf"/>
</dbReference>
<dbReference type="PANTHER" id="PTHR11036:SF135">
    <property type="entry name" value="SEMAPHORIN 4D ISOFORM X1-RELATED"/>
    <property type="match status" value="1"/>
</dbReference>
<evidence type="ECO:0000256" key="5">
    <source>
        <dbReference type="ARBA" id="ARBA00023180"/>
    </source>
</evidence>
<dbReference type="InterPro" id="IPR002165">
    <property type="entry name" value="Plexin_repeat"/>
</dbReference>
<evidence type="ECO:0000313" key="10">
    <source>
        <dbReference type="Proteomes" id="UP000002852"/>
    </source>
</evidence>
<dbReference type="InterPro" id="IPR036352">
    <property type="entry name" value="Semap_dom_sf"/>
</dbReference>
<accession>A0A3B5Q6Z4</accession>
<organism evidence="9 10">
    <name type="scientific">Xiphophorus maculatus</name>
    <name type="common">Southern platyfish</name>
    <name type="synonym">Platypoecilus maculatus</name>
    <dbReference type="NCBI Taxonomy" id="8083"/>
    <lineage>
        <taxon>Eukaryota</taxon>
        <taxon>Metazoa</taxon>
        <taxon>Chordata</taxon>
        <taxon>Craniata</taxon>
        <taxon>Vertebrata</taxon>
        <taxon>Euteleostomi</taxon>
        <taxon>Actinopterygii</taxon>
        <taxon>Neopterygii</taxon>
        <taxon>Teleostei</taxon>
        <taxon>Neoteleostei</taxon>
        <taxon>Acanthomorphata</taxon>
        <taxon>Ovalentaria</taxon>
        <taxon>Atherinomorphae</taxon>
        <taxon>Cyprinodontiformes</taxon>
        <taxon>Poeciliidae</taxon>
        <taxon>Poeciliinae</taxon>
        <taxon>Xiphophorus</taxon>
    </lineage>
</organism>
<dbReference type="AlphaFoldDB" id="A0A3B5Q6Z4"/>
<evidence type="ECO:0000259" key="8">
    <source>
        <dbReference type="PROSITE" id="PS51004"/>
    </source>
</evidence>
<keyword evidence="3 7" id="KW-0472">Membrane</keyword>
<keyword evidence="7" id="KW-0812">Transmembrane</keyword>
<dbReference type="PROSITE" id="PS51004">
    <property type="entry name" value="SEMA"/>
    <property type="match status" value="1"/>
</dbReference>
<dbReference type="InterPro" id="IPR001627">
    <property type="entry name" value="Semap_dom"/>
</dbReference>